<dbReference type="PANTHER" id="PTHR11662">
    <property type="entry name" value="SOLUTE CARRIER FAMILY 17"/>
    <property type="match status" value="1"/>
</dbReference>
<dbReference type="EMBL" id="JOJR01000024">
    <property type="protein sequence ID" value="RCN50350.1"/>
    <property type="molecule type" value="Genomic_DNA"/>
</dbReference>
<keyword evidence="2 5" id="KW-0812">Transmembrane</keyword>
<comment type="subcellular location">
    <subcellularLocation>
        <location evidence="1">Membrane</location>
        <topology evidence="1">Multi-pass membrane protein</topology>
    </subcellularLocation>
</comment>
<feature type="transmembrane region" description="Helical" evidence="5">
    <location>
        <begin position="26"/>
        <end position="48"/>
    </location>
</feature>
<evidence type="ECO:0000256" key="2">
    <source>
        <dbReference type="ARBA" id="ARBA00022692"/>
    </source>
</evidence>
<feature type="transmembrane region" description="Helical" evidence="5">
    <location>
        <begin position="97"/>
        <end position="122"/>
    </location>
</feature>
<feature type="transmembrane region" description="Helical" evidence="5">
    <location>
        <begin position="68"/>
        <end position="85"/>
    </location>
</feature>
<gene>
    <name evidence="6" type="ORF">ANCCAN_03573</name>
</gene>
<protein>
    <recommendedName>
        <fullName evidence="8">Major facilitator superfamily (MFS) profile domain-containing protein</fullName>
    </recommendedName>
</protein>
<evidence type="ECO:0000256" key="3">
    <source>
        <dbReference type="ARBA" id="ARBA00022989"/>
    </source>
</evidence>
<dbReference type="PANTHER" id="PTHR11662:SF442">
    <property type="entry name" value="MAJOR FACILITATOR SUPERFAMILY (MFS) PROFILE DOMAIN-CONTAINING PROTEIN"/>
    <property type="match status" value="1"/>
</dbReference>
<proteinExistence type="predicted"/>
<dbReference type="InterPro" id="IPR036259">
    <property type="entry name" value="MFS_trans_sf"/>
</dbReference>
<evidence type="ECO:0000256" key="4">
    <source>
        <dbReference type="ARBA" id="ARBA00023136"/>
    </source>
</evidence>
<keyword evidence="3 5" id="KW-1133">Transmembrane helix</keyword>
<keyword evidence="7" id="KW-1185">Reference proteome</keyword>
<dbReference type="Proteomes" id="UP000252519">
    <property type="component" value="Unassembled WGS sequence"/>
</dbReference>
<evidence type="ECO:0000313" key="6">
    <source>
        <dbReference type="EMBL" id="RCN50350.1"/>
    </source>
</evidence>
<dbReference type="InterPro" id="IPR050382">
    <property type="entry name" value="MFS_Na/Anion_cotransporter"/>
</dbReference>
<keyword evidence="4 5" id="KW-0472">Membrane</keyword>
<comment type="caution">
    <text evidence="6">The sequence shown here is derived from an EMBL/GenBank/DDBJ whole genome shotgun (WGS) entry which is preliminary data.</text>
</comment>
<evidence type="ECO:0008006" key="8">
    <source>
        <dbReference type="Google" id="ProtNLM"/>
    </source>
</evidence>
<feature type="transmembrane region" description="Helical" evidence="5">
    <location>
        <begin position="157"/>
        <end position="178"/>
    </location>
</feature>
<sequence length="249" mass="27500">MASTYTSQPPPPPALWSIHSARFHMMMLLGGVTMVSGWIRGSMSMLIVCMVMRVEDLYGISWSPAQQSFVHASYFFGAFLGVFPSHSLIKRFRPKRVLTFGLLLNSVGSLLTPLIAITMPYWSTVILRGLMGFGNGNHIGIACSMLFTSVIGRIDALGGWTIAAKLYGLAGLAFVVLWERRAANKPRHSSYVTATELDYIRGKRLKRGMLSNDDTHTPYKKVVGHQSGRILNGPHVFMLGSDFCCKIPV</sequence>
<dbReference type="GO" id="GO:0016020">
    <property type="term" value="C:membrane"/>
    <property type="evidence" value="ECO:0007669"/>
    <property type="project" value="UniProtKB-SubCell"/>
</dbReference>
<dbReference type="OrthoDB" id="5872689at2759"/>
<dbReference type="Gene3D" id="1.20.1250.20">
    <property type="entry name" value="MFS general substrate transporter like domains"/>
    <property type="match status" value="1"/>
</dbReference>
<dbReference type="GO" id="GO:0006820">
    <property type="term" value="P:monoatomic anion transport"/>
    <property type="evidence" value="ECO:0007669"/>
    <property type="project" value="TreeGrafter"/>
</dbReference>
<accession>A0A368H4Y1</accession>
<dbReference type="GO" id="GO:0022857">
    <property type="term" value="F:transmembrane transporter activity"/>
    <property type="evidence" value="ECO:0007669"/>
    <property type="project" value="TreeGrafter"/>
</dbReference>
<organism evidence="6 7">
    <name type="scientific">Ancylostoma caninum</name>
    <name type="common">Dog hookworm</name>
    <dbReference type="NCBI Taxonomy" id="29170"/>
    <lineage>
        <taxon>Eukaryota</taxon>
        <taxon>Metazoa</taxon>
        <taxon>Ecdysozoa</taxon>
        <taxon>Nematoda</taxon>
        <taxon>Chromadorea</taxon>
        <taxon>Rhabditida</taxon>
        <taxon>Rhabditina</taxon>
        <taxon>Rhabditomorpha</taxon>
        <taxon>Strongyloidea</taxon>
        <taxon>Ancylostomatidae</taxon>
        <taxon>Ancylostomatinae</taxon>
        <taxon>Ancylostoma</taxon>
    </lineage>
</organism>
<dbReference type="AlphaFoldDB" id="A0A368H4Y1"/>
<evidence type="ECO:0000313" key="7">
    <source>
        <dbReference type="Proteomes" id="UP000252519"/>
    </source>
</evidence>
<name>A0A368H4Y1_ANCCA</name>
<evidence type="ECO:0000256" key="5">
    <source>
        <dbReference type="SAM" id="Phobius"/>
    </source>
</evidence>
<dbReference type="SUPFAM" id="SSF103473">
    <property type="entry name" value="MFS general substrate transporter"/>
    <property type="match status" value="1"/>
</dbReference>
<reference evidence="6 7" key="1">
    <citation type="submission" date="2014-10" db="EMBL/GenBank/DDBJ databases">
        <title>Draft genome of the hookworm Ancylostoma caninum.</title>
        <authorList>
            <person name="Mitreva M."/>
        </authorList>
    </citation>
    <scope>NUCLEOTIDE SEQUENCE [LARGE SCALE GENOMIC DNA]</scope>
    <source>
        <strain evidence="6 7">Baltimore</strain>
    </source>
</reference>
<dbReference type="STRING" id="29170.A0A368H4Y1"/>
<evidence type="ECO:0000256" key="1">
    <source>
        <dbReference type="ARBA" id="ARBA00004141"/>
    </source>
</evidence>